<dbReference type="FunFam" id="3.40.50.300:FF:000285">
    <property type="entry name" value="Sporulation initiation inhibitor Soj"/>
    <property type="match status" value="1"/>
</dbReference>
<dbReference type="PANTHER" id="PTHR13696">
    <property type="entry name" value="P-LOOP CONTAINING NUCLEOSIDE TRIPHOSPHATE HYDROLASE"/>
    <property type="match status" value="1"/>
</dbReference>
<dbReference type="SUPFAM" id="SSF52540">
    <property type="entry name" value="P-loop containing nucleoside triphosphate hydrolases"/>
    <property type="match status" value="1"/>
</dbReference>
<gene>
    <name evidence="2" type="primary">parA</name>
    <name evidence="2" type="ORF">CE91St16_11820</name>
    <name evidence="3" type="ORF">RVH17_04965</name>
</gene>
<comment type="caution">
    <text evidence="2">The sequence shown here is derived from an EMBL/GenBank/DDBJ whole genome shotgun (WGS) entry which is preliminary data.</text>
</comment>
<dbReference type="PANTHER" id="PTHR13696:SF52">
    <property type="entry name" value="PARA FAMILY PROTEIN CT_582"/>
    <property type="match status" value="1"/>
</dbReference>
<feature type="domain" description="AAA" evidence="1">
    <location>
        <begin position="2"/>
        <end position="177"/>
    </location>
</feature>
<dbReference type="Proteomes" id="UP001181347">
    <property type="component" value="Unassembled WGS sequence"/>
</dbReference>
<name>A0AA37KNR1_9BACT</name>
<dbReference type="Gene3D" id="3.40.50.300">
    <property type="entry name" value="P-loop containing nucleotide triphosphate hydrolases"/>
    <property type="match status" value="1"/>
</dbReference>
<dbReference type="AlphaFoldDB" id="A0AA37KNR1"/>
<organism evidence="2 4">
    <name type="scientific">Alistipes finegoldii</name>
    <dbReference type="NCBI Taxonomy" id="214856"/>
    <lineage>
        <taxon>Bacteria</taxon>
        <taxon>Pseudomonadati</taxon>
        <taxon>Bacteroidota</taxon>
        <taxon>Bacteroidia</taxon>
        <taxon>Bacteroidales</taxon>
        <taxon>Rikenellaceae</taxon>
        <taxon>Alistipes</taxon>
    </lineage>
</organism>
<dbReference type="RefSeq" id="WP_014774660.1">
    <property type="nucleotide sequence ID" value="NZ_AP025581.1"/>
</dbReference>
<dbReference type="PRINTS" id="PR00091">
    <property type="entry name" value="NITROGNASEII"/>
</dbReference>
<dbReference type="Proteomes" id="UP001055105">
    <property type="component" value="Unassembled WGS sequence"/>
</dbReference>
<evidence type="ECO:0000313" key="2">
    <source>
        <dbReference type="EMBL" id="GKI18274.1"/>
    </source>
</evidence>
<dbReference type="InterPro" id="IPR027417">
    <property type="entry name" value="P-loop_NTPase"/>
</dbReference>
<protein>
    <submittedName>
        <fullName evidence="3">AAA family ATPase</fullName>
    </submittedName>
    <submittedName>
        <fullName evidence="2">Chromosome partitioning protein ParA</fullName>
    </submittedName>
</protein>
<sequence length="256" mass="28166">MAKVIALANQKGGVGKTTTAINLAASLALLGKKVLLLDADPQANATSGLGFDINLEGVYECIAGLKKPEEVLLQSPDVKNLWVLPSSIDLVAADTELPKMEDAHHVMKRIVDSVRDRFDYIFIDCSPSLGYTTVNILTAADTVLIPVQCEYLALEGLSKLLNTIRKVKSGLNPALDIEGFLLTMYMRNRLNNQVVNEVREHFGQLAYDTIIQRNIRLGEAPSHGKPVMLYDAGAVGSENYLTLAREFLKRNRKRSK</sequence>
<dbReference type="OMA" id="PIQCEYF"/>
<evidence type="ECO:0000313" key="4">
    <source>
        <dbReference type="Proteomes" id="UP001055105"/>
    </source>
</evidence>
<evidence type="ECO:0000313" key="3">
    <source>
        <dbReference type="EMBL" id="MDU0259470.1"/>
    </source>
</evidence>
<dbReference type="InterPro" id="IPR025669">
    <property type="entry name" value="AAA_dom"/>
</dbReference>
<proteinExistence type="predicted"/>
<dbReference type="Pfam" id="PF13614">
    <property type="entry name" value="AAA_31"/>
    <property type="match status" value="1"/>
</dbReference>
<accession>A0AA37KNR1</accession>
<evidence type="ECO:0000259" key="1">
    <source>
        <dbReference type="Pfam" id="PF13614"/>
    </source>
</evidence>
<dbReference type="GeneID" id="79836553"/>
<dbReference type="EMBL" id="BQOL01000001">
    <property type="protein sequence ID" value="GKI18274.1"/>
    <property type="molecule type" value="Genomic_DNA"/>
</dbReference>
<reference evidence="2" key="1">
    <citation type="submission" date="2022-01" db="EMBL/GenBank/DDBJ databases">
        <title>Novel bile acid biosynthetic pathways are enriched in the microbiome of centenarians.</title>
        <authorList>
            <person name="Sato Y."/>
            <person name="Atarashi K."/>
            <person name="Plichta R.D."/>
            <person name="Arai Y."/>
            <person name="Sasajima S."/>
            <person name="Kearney M.S."/>
            <person name="Suda W."/>
            <person name="Takeshita K."/>
            <person name="Sasaki T."/>
            <person name="Okamoto S."/>
            <person name="Skelly N.A."/>
            <person name="Okamura Y."/>
            <person name="Vlamakis H."/>
            <person name="Li Y."/>
            <person name="Tanoue T."/>
            <person name="Takei H."/>
            <person name="Nittono H."/>
            <person name="Narushima S."/>
            <person name="Irie J."/>
            <person name="Itoh H."/>
            <person name="Moriya K."/>
            <person name="Sugiura Y."/>
            <person name="Suematsu M."/>
            <person name="Moritoki N."/>
            <person name="Shibata S."/>
            <person name="Littman R.D."/>
            <person name="Fischbach A.M."/>
            <person name="Uwamino Y."/>
            <person name="Inoue T."/>
            <person name="Honda A."/>
            <person name="Hattori M."/>
            <person name="Murai T."/>
            <person name="Xavier J.R."/>
            <person name="Hirose N."/>
            <person name="Honda K."/>
        </authorList>
    </citation>
    <scope>NUCLEOTIDE SEQUENCE</scope>
    <source>
        <strain evidence="2">CE91-St16</strain>
    </source>
</reference>
<dbReference type="CDD" id="cd02042">
    <property type="entry name" value="ParAB_family"/>
    <property type="match status" value="1"/>
</dbReference>
<reference evidence="3" key="2">
    <citation type="submission" date="2023-10" db="EMBL/GenBank/DDBJ databases">
        <title>Genome Sequence of the Bacteria from From Gut Wall in Crohn's Disease.</title>
        <authorList>
            <person name="Rodriguez-Palacios A."/>
        </authorList>
    </citation>
    <scope>NUCLEOTIDE SEQUENCE</scope>
    <source>
        <strain evidence="3">CavFT-hAR58</strain>
    </source>
</reference>
<dbReference type="InterPro" id="IPR050678">
    <property type="entry name" value="DNA_Partitioning_ATPase"/>
</dbReference>
<dbReference type="PIRSF" id="PIRSF009320">
    <property type="entry name" value="Nuc_binding_HP_1000"/>
    <property type="match status" value="1"/>
</dbReference>
<dbReference type="EMBL" id="JAWDES010000004">
    <property type="protein sequence ID" value="MDU0259470.1"/>
    <property type="molecule type" value="Genomic_DNA"/>
</dbReference>